<feature type="transmembrane region" description="Helical" evidence="6">
    <location>
        <begin position="262"/>
        <end position="282"/>
    </location>
</feature>
<dbReference type="EMBL" id="BOPG01000034">
    <property type="protein sequence ID" value="GIJ58382.1"/>
    <property type="molecule type" value="Genomic_DNA"/>
</dbReference>
<evidence type="ECO:0000313" key="9">
    <source>
        <dbReference type="Proteomes" id="UP000612585"/>
    </source>
</evidence>
<dbReference type="Pfam" id="PF00892">
    <property type="entry name" value="EamA"/>
    <property type="match status" value="2"/>
</dbReference>
<comment type="subcellular location">
    <subcellularLocation>
        <location evidence="1">Membrane</location>
        <topology evidence="1">Multi-pass membrane protein</topology>
    </subcellularLocation>
</comment>
<feature type="transmembrane region" description="Helical" evidence="6">
    <location>
        <begin position="114"/>
        <end position="133"/>
    </location>
</feature>
<feature type="transmembrane region" description="Helical" evidence="6">
    <location>
        <begin position="235"/>
        <end position="256"/>
    </location>
</feature>
<dbReference type="PANTHER" id="PTHR32322:SF9">
    <property type="entry name" value="AMINO-ACID METABOLITE EFFLUX PUMP-RELATED"/>
    <property type="match status" value="1"/>
</dbReference>
<keyword evidence="3 6" id="KW-0812">Transmembrane</keyword>
<feature type="transmembrane region" description="Helical" evidence="6">
    <location>
        <begin position="57"/>
        <end position="81"/>
    </location>
</feature>
<organism evidence="8 9">
    <name type="scientific">Virgisporangium aurantiacum</name>
    <dbReference type="NCBI Taxonomy" id="175570"/>
    <lineage>
        <taxon>Bacteria</taxon>
        <taxon>Bacillati</taxon>
        <taxon>Actinomycetota</taxon>
        <taxon>Actinomycetes</taxon>
        <taxon>Micromonosporales</taxon>
        <taxon>Micromonosporaceae</taxon>
        <taxon>Virgisporangium</taxon>
    </lineage>
</organism>
<keyword evidence="4 6" id="KW-1133">Transmembrane helix</keyword>
<evidence type="ECO:0000313" key="8">
    <source>
        <dbReference type="EMBL" id="GIJ58382.1"/>
    </source>
</evidence>
<proteinExistence type="inferred from homology"/>
<evidence type="ECO:0000256" key="4">
    <source>
        <dbReference type="ARBA" id="ARBA00022989"/>
    </source>
</evidence>
<feature type="domain" description="EamA" evidence="7">
    <location>
        <begin position="7"/>
        <end position="129"/>
    </location>
</feature>
<reference evidence="8" key="1">
    <citation type="submission" date="2021-01" db="EMBL/GenBank/DDBJ databases">
        <title>Whole genome shotgun sequence of Virgisporangium aurantiacum NBRC 16421.</title>
        <authorList>
            <person name="Komaki H."/>
            <person name="Tamura T."/>
        </authorList>
    </citation>
    <scope>NUCLEOTIDE SEQUENCE</scope>
    <source>
        <strain evidence="8">NBRC 16421</strain>
    </source>
</reference>
<dbReference type="SUPFAM" id="SSF103481">
    <property type="entry name" value="Multidrug resistance efflux transporter EmrE"/>
    <property type="match status" value="2"/>
</dbReference>
<evidence type="ECO:0000256" key="3">
    <source>
        <dbReference type="ARBA" id="ARBA00022692"/>
    </source>
</evidence>
<evidence type="ECO:0000256" key="5">
    <source>
        <dbReference type="ARBA" id="ARBA00023136"/>
    </source>
</evidence>
<feature type="transmembrane region" description="Helical" evidence="6">
    <location>
        <begin position="170"/>
        <end position="189"/>
    </location>
</feature>
<accession>A0A8J3Z7E1</accession>
<name>A0A8J3Z7E1_9ACTN</name>
<feature type="domain" description="EamA" evidence="7">
    <location>
        <begin position="143"/>
        <end position="277"/>
    </location>
</feature>
<evidence type="ECO:0000256" key="6">
    <source>
        <dbReference type="SAM" id="Phobius"/>
    </source>
</evidence>
<evidence type="ECO:0000256" key="1">
    <source>
        <dbReference type="ARBA" id="ARBA00004141"/>
    </source>
</evidence>
<dbReference type="RefSeq" id="WP_203999016.1">
    <property type="nucleotide sequence ID" value="NZ_BOPG01000034.1"/>
</dbReference>
<dbReference type="GO" id="GO:0016020">
    <property type="term" value="C:membrane"/>
    <property type="evidence" value="ECO:0007669"/>
    <property type="project" value="UniProtKB-SubCell"/>
</dbReference>
<comment type="caution">
    <text evidence="8">The sequence shown here is derived from an EMBL/GenBank/DDBJ whole genome shotgun (WGS) entry which is preliminary data.</text>
</comment>
<dbReference type="Proteomes" id="UP000612585">
    <property type="component" value="Unassembled WGS sequence"/>
</dbReference>
<dbReference type="InterPro" id="IPR050638">
    <property type="entry name" value="AA-Vitamin_Transporters"/>
</dbReference>
<gene>
    <name evidence="8" type="ORF">Vau01_058980</name>
</gene>
<dbReference type="PANTHER" id="PTHR32322">
    <property type="entry name" value="INNER MEMBRANE TRANSPORTER"/>
    <property type="match status" value="1"/>
</dbReference>
<comment type="similarity">
    <text evidence="2">Belongs to the EamA transporter family.</text>
</comment>
<feature type="transmembrane region" description="Helical" evidence="6">
    <location>
        <begin position="209"/>
        <end position="228"/>
    </location>
</feature>
<feature type="transmembrane region" description="Helical" evidence="6">
    <location>
        <begin position="139"/>
        <end position="158"/>
    </location>
</feature>
<keyword evidence="9" id="KW-1185">Reference proteome</keyword>
<dbReference type="InterPro" id="IPR037185">
    <property type="entry name" value="EmrE-like"/>
</dbReference>
<sequence length="295" mass="30125">MKPRDLALALLVALVWGVNFVVIEVGLDTMPPLVFVTLRFAVCALAVVFVGRPTVPWRWIVAVALSLAVVKFPLLFAGMAAGLPAGLSALVLQCQAVFTAVFAAAFLRERPGRRVVVGLGVATAGIVLLGARLGADRPVTAFALVVAAGAAWGLANVAMRRATAPDLLNFMVWVSVVATPILAALSLAVHGPGEVAAALRALDPGAVGAVAYIAVLATLFGFGAWGTLMRRYGAATVAPFAMLAPVFALASAAVLLGEEVGWTQVVGGSAVLAGVLLGAVPVRVGGATGRFRAWT</sequence>
<feature type="transmembrane region" description="Helical" evidence="6">
    <location>
        <begin position="30"/>
        <end position="50"/>
    </location>
</feature>
<keyword evidence="5 6" id="KW-0472">Membrane</keyword>
<evidence type="ECO:0000259" key="7">
    <source>
        <dbReference type="Pfam" id="PF00892"/>
    </source>
</evidence>
<dbReference type="InterPro" id="IPR000620">
    <property type="entry name" value="EamA_dom"/>
</dbReference>
<protein>
    <submittedName>
        <fullName evidence="8">Membrane protein</fullName>
    </submittedName>
</protein>
<dbReference type="AlphaFoldDB" id="A0A8J3Z7E1"/>
<feature type="transmembrane region" description="Helical" evidence="6">
    <location>
        <begin position="87"/>
        <end position="107"/>
    </location>
</feature>
<evidence type="ECO:0000256" key="2">
    <source>
        <dbReference type="ARBA" id="ARBA00007362"/>
    </source>
</evidence>